<dbReference type="InterPro" id="IPR024445">
    <property type="entry name" value="Tnp_ISXO2-like"/>
</dbReference>
<sequence length="121" mass="13786">MLPNVQQATIQPIITKTISSGSLVYTDEYDIYARLEDWGYGHKSVCHAWGEYARDDDGDGFCEVHVNTMKGFWSLLRSWLRPHRGISQEKLPIYLGFFQFVHNTRRRGKALLGALIAALVA</sequence>
<dbReference type="SMART" id="SM01126">
    <property type="entry name" value="DDE_Tnp_IS1595"/>
    <property type="match status" value="1"/>
</dbReference>
<organism evidence="2 3">
    <name type="scientific">Skermanella aerolata</name>
    <dbReference type="NCBI Taxonomy" id="393310"/>
    <lineage>
        <taxon>Bacteria</taxon>
        <taxon>Pseudomonadati</taxon>
        <taxon>Pseudomonadota</taxon>
        <taxon>Alphaproteobacteria</taxon>
        <taxon>Rhodospirillales</taxon>
        <taxon>Azospirillaceae</taxon>
        <taxon>Skermanella</taxon>
    </lineage>
</organism>
<gene>
    <name evidence="2" type="ORF">SAE02_78310</name>
</gene>
<dbReference type="EMBL" id="BJYZ01000130">
    <property type="protein sequence ID" value="GEO43683.1"/>
    <property type="molecule type" value="Genomic_DNA"/>
</dbReference>
<dbReference type="AlphaFoldDB" id="A0A512E4R7"/>
<dbReference type="Proteomes" id="UP000321523">
    <property type="component" value="Unassembled WGS sequence"/>
</dbReference>
<evidence type="ECO:0000313" key="3">
    <source>
        <dbReference type="Proteomes" id="UP000321523"/>
    </source>
</evidence>
<name>A0A512E4R7_9PROT</name>
<proteinExistence type="predicted"/>
<reference evidence="2 3" key="1">
    <citation type="submission" date="2019-07" db="EMBL/GenBank/DDBJ databases">
        <title>Whole genome shotgun sequence of Skermanella aerolata NBRC 106429.</title>
        <authorList>
            <person name="Hosoyama A."/>
            <person name="Uohara A."/>
            <person name="Ohji S."/>
            <person name="Ichikawa N."/>
        </authorList>
    </citation>
    <scope>NUCLEOTIDE SEQUENCE [LARGE SCALE GENOMIC DNA]</scope>
    <source>
        <strain evidence="2 3">NBRC 106429</strain>
    </source>
</reference>
<evidence type="ECO:0000313" key="2">
    <source>
        <dbReference type="EMBL" id="GEO43683.1"/>
    </source>
</evidence>
<evidence type="ECO:0000259" key="1">
    <source>
        <dbReference type="SMART" id="SM01126"/>
    </source>
</evidence>
<accession>A0A512E4R7</accession>
<feature type="domain" description="ISXO2-like transposase" evidence="1">
    <location>
        <begin position="1"/>
        <end position="103"/>
    </location>
</feature>
<protein>
    <recommendedName>
        <fullName evidence="1">ISXO2-like transposase domain-containing protein</fullName>
    </recommendedName>
</protein>
<keyword evidence="3" id="KW-1185">Reference proteome</keyword>
<comment type="caution">
    <text evidence="2">The sequence shown here is derived from an EMBL/GenBank/DDBJ whole genome shotgun (WGS) entry which is preliminary data.</text>
</comment>
<dbReference type="Pfam" id="PF12762">
    <property type="entry name" value="DDE_Tnp_IS1595"/>
    <property type="match status" value="1"/>
</dbReference>